<keyword evidence="9" id="KW-0808">Transferase</keyword>
<evidence type="ECO:0000256" key="20">
    <source>
        <dbReference type="ARBA" id="ARBA00023006"/>
    </source>
</evidence>
<dbReference type="InterPro" id="IPR008271">
    <property type="entry name" value="Ser/Thr_kinase_AS"/>
</dbReference>
<protein>
    <recommendedName>
        <fullName evidence="28">Serine/threonine-protein kinase PINK1, mitochondrial</fullName>
        <ecNumber evidence="5">2.7.11.1</ecNumber>
    </recommendedName>
    <alternativeName>
        <fullName evidence="27">Serine/threonine-protein kinase Pink1, mitochondrial</fullName>
    </alternativeName>
</protein>
<dbReference type="EMBL" id="MCFN01000122">
    <property type="protein sequence ID" value="OXB64388.1"/>
    <property type="molecule type" value="Genomic_DNA"/>
</dbReference>
<dbReference type="Pfam" id="PF00069">
    <property type="entry name" value="Pkinase"/>
    <property type="match status" value="1"/>
</dbReference>
<evidence type="ECO:0000313" key="32">
    <source>
        <dbReference type="Proteomes" id="UP000198323"/>
    </source>
</evidence>
<evidence type="ECO:0000256" key="28">
    <source>
        <dbReference type="ARBA" id="ARBA00074253"/>
    </source>
</evidence>
<dbReference type="PANTHER" id="PTHR22972">
    <property type="entry name" value="SERINE/THREONINE PROTEIN KINASE"/>
    <property type="match status" value="1"/>
</dbReference>
<comment type="subunit">
    <text evidence="26">Upon mitochondrial depolarization, it forms a supercomplex with TOM and TIM23 complexes. PINK1-TOM-TIM23 supercomplex formation requires PINK1 interaction with TOMM20 and TOMM70 and is critical for PINK1 stabilization at the outer mitochondrial membrane, kinase activation and downstream mitophagy. Upon mitochondrial depolarization, interacts with TIMM23; the interaction is required for PINK1 accumulation at the outer mitochondrial membrane, kinase activation by autophosphorylation and PRKN recruitement to mitochondria. Interacts with PRKN. Interacts with FBXO7. Forms a complex with PRKN and PARK7. Interacts with NENF.</text>
</comment>
<evidence type="ECO:0000256" key="17">
    <source>
        <dbReference type="ARBA" id="ARBA00022842"/>
    </source>
</evidence>
<dbReference type="PROSITE" id="PS50011">
    <property type="entry name" value="PROTEIN_KINASE_DOM"/>
    <property type="match status" value="1"/>
</dbReference>
<evidence type="ECO:0000256" key="29">
    <source>
        <dbReference type="SAM" id="SignalP"/>
    </source>
</evidence>
<keyword evidence="13" id="KW-0418">Kinase</keyword>
<organism evidence="31 32">
    <name type="scientific">Callipepla squamata</name>
    <name type="common">Scaled quail</name>
    <dbReference type="NCBI Taxonomy" id="9009"/>
    <lineage>
        <taxon>Eukaryota</taxon>
        <taxon>Metazoa</taxon>
        <taxon>Chordata</taxon>
        <taxon>Craniata</taxon>
        <taxon>Vertebrata</taxon>
        <taxon>Euteleostomi</taxon>
        <taxon>Archelosauria</taxon>
        <taxon>Archosauria</taxon>
        <taxon>Dinosauria</taxon>
        <taxon>Saurischia</taxon>
        <taxon>Theropoda</taxon>
        <taxon>Coelurosauria</taxon>
        <taxon>Aves</taxon>
        <taxon>Neognathae</taxon>
        <taxon>Galloanserae</taxon>
        <taxon>Galliformes</taxon>
        <taxon>Odontophoridae</taxon>
        <taxon>Callipepla</taxon>
    </lineage>
</organism>
<dbReference type="GO" id="GO:0043066">
    <property type="term" value="P:negative regulation of apoptotic process"/>
    <property type="evidence" value="ECO:0007669"/>
    <property type="project" value="UniProtKB-ARBA"/>
</dbReference>
<evidence type="ECO:0000256" key="15">
    <source>
        <dbReference type="ARBA" id="ARBA00022792"/>
    </source>
</evidence>
<keyword evidence="10" id="KW-0812">Transmembrane</keyword>
<dbReference type="STRING" id="9009.A0A226NA63"/>
<dbReference type="GO" id="GO:0046872">
    <property type="term" value="F:metal ion binding"/>
    <property type="evidence" value="ECO:0007669"/>
    <property type="project" value="UniProtKB-KW"/>
</dbReference>
<evidence type="ECO:0000256" key="8">
    <source>
        <dbReference type="ARBA" id="ARBA00022553"/>
    </source>
</evidence>
<dbReference type="InterPro" id="IPR000719">
    <property type="entry name" value="Prot_kinase_dom"/>
</dbReference>
<evidence type="ECO:0000256" key="7">
    <source>
        <dbReference type="ARBA" id="ARBA00022527"/>
    </source>
</evidence>
<dbReference type="PANTHER" id="PTHR22972:SF7">
    <property type="entry name" value="SERINE_THREONINE-PROTEIN KINASE PINK1, MITOCHONDRIAL"/>
    <property type="match status" value="1"/>
</dbReference>
<evidence type="ECO:0000256" key="12">
    <source>
        <dbReference type="ARBA" id="ARBA00022741"/>
    </source>
</evidence>
<comment type="caution">
    <text evidence="31">The sequence shown here is derived from an EMBL/GenBank/DDBJ whole genome shotgun (WGS) entry which is preliminary data.</text>
</comment>
<keyword evidence="19" id="KW-1133">Transmembrane helix</keyword>
<comment type="catalytic activity">
    <reaction evidence="24">
        <text>L-threonyl-[protein] + ATP = O-phospho-L-threonyl-[protein] + ADP + H(+)</text>
        <dbReference type="Rhea" id="RHEA:46608"/>
        <dbReference type="Rhea" id="RHEA-COMP:11060"/>
        <dbReference type="Rhea" id="RHEA-COMP:11605"/>
        <dbReference type="ChEBI" id="CHEBI:15378"/>
        <dbReference type="ChEBI" id="CHEBI:30013"/>
        <dbReference type="ChEBI" id="CHEBI:30616"/>
        <dbReference type="ChEBI" id="CHEBI:61977"/>
        <dbReference type="ChEBI" id="CHEBI:456216"/>
        <dbReference type="EC" id="2.7.11.1"/>
    </reaction>
</comment>
<comment type="subcellular location">
    <subcellularLocation>
        <location evidence="3">Cytoplasm</location>
        <location evidence="3">Cytosol</location>
    </subcellularLocation>
    <subcellularLocation>
        <location evidence="2">Mitochondrion inner membrane</location>
        <topology evidence="2">Single-pass membrane protein</topology>
    </subcellularLocation>
    <subcellularLocation>
        <location evidence="4">Mitochondrion outer membrane</location>
        <topology evidence="4">Single-pass membrane protein</topology>
    </subcellularLocation>
</comment>
<evidence type="ECO:0000256" key="13">
    <source>
        <dbReference type="ARBA" id="ARBA00022777"/>
    </source>
</evidence>
<feature type="chain" id="PRO_5012624037" description="Serine/threonine-protein kinase PINK1, mitochondrial" evidence="29">
    <location>
        <begin position="20"/>
        <end position="513"/>
    </location>
</feature>
<dbReference type="Proteomes" id="UP000198323">
    <property type="component" value="Unassembled WGS sequence"/>
</dbReference>
<dbReference type="GO" id="GO:0005783">
    <property type="term" value="C:endoplasmic reticulum"/>
    <property type="evidence" value="ECO:0007669"/>
    <property type="project" value="UniProtKB-ARBA"/>
</dbReference>
<evidence type="ECO:0000313" key="31">
    <source>
        <dbReference type="EMBL" id="OXB64388.1"/>
    </source>
</evidence>
<dbReference type="GO" id="GO:0090141">
    <property type="term" value="P:positive regulation of mitochondrial fission"/>
    <property type="evidence" value="ECO:0007669"/>
    <property type="project" value="TreeGrafter"/>
</dbReference>
<gene>
    <name evidence="31" type="ORF">ASZ78_009971</name>
</gene>
<keyword evidence="12" id="KW-0547">Nucleotide-binding</keyword>
<keyword evidence="20" id="KW-0072">Autophagy</keyword>
<dbReference type="SUPFAM" id="SSF56112">
    <property type="entry name" value="Protein kinase-like (PK-like)"/>
    <property type="match status" value="1"/>
</dbReference>
<evidence type="ECO:0000256" key="21">
    <source>
        <dbReference type="ARBA" id="ARBA00023128"/>
    </source>
</evidence>
<evidence type="ECO:0000256" key="14">
    <source>
        <dbReference type="ARBA" id="ARBA00022787"/>
    </source>
</evidence>
<dbReference type="GO" id="GO:0005743">
    <property type="term" value="C:mitochondrial inner membrane"/>
    <property type="evidence" value="ECO:0007669"/>
    <property type="project" value="UniProtKB-SubCell"/>
</dbReference>
<keyword evidence="8" id="KW-0597">Phosphoprotein</keyword>
<keyword evidence="11" id="KW-0479">Metal-binding</keyword>
<keyword evidence="32" id="KW-1185">Reference proteome</keyword>
<evidence type="ECO:0000256" key="6">
    <source>
        <dbReference type="ARBA" id="ARBA00022490"/>
    </source>
</evidence>
<dbReference type="GO" id="GO:0006950">
    <property type="term" value="P:response to stress"/>
    <property type="evidence" value="ECO:0007669"/>
    <property type="project" value="UniProtKB-ARBA"/>
</dbReference>
<evidence type="ECO:0000259" key="30">
    <source>
        <dbReference type="PROSITE" id="PS50011"/>
    </source>
</evidence>
<reference evidence="31 32" key="1">
    <citation type="submission" date="2016-07" db="EMBL/GenBank/DDBJ databases">
        <title>Disparate Historic Effective Population Sizes Predicted by Modern Levels of Genome Diversity for the Scaled Quail (Callipepla squamata) and the Northern Bobwhite (Colinus virginianus): Inferences from First and Second Generation Draft Genome Assemblies for Sympatric New World Quail.</title>
        <authorList>
            <person name="Oldeschulte D.L."/>
            <person name="Halley Y.A."/>
            <person name="Bhattarai E.K."/>
            <person name="Brashear W.A."/>
            <person name="Hill J."/>
            <person name="Metz R.P."/>
            <person name="Johnson C.D."/>
            <person name="Rollins D."/>
            <person name="Peterson M.J."/>
            <person name="Bickhart D.M."/>
            <person name="Decker J.E."/>
            <person name="Seabury C.M."/>
        </authorList>
    </citation>
    <scope>NUCLEOTIDE SEQUENCE [LARGE SCALE GENOMIC DNA]</scope>
    <source>
        <strain evidence="31 32">Texas</strain>
        <tissue evidence="31">Leg muscle</tissue>
    </source>
</reference>
<keyword evidence="21" id="KW-0496">Mitochondrion</keyword>
<comment type="cofactor">
    <cofactor evidence="1">
        <name>Mg(2+)</name>
        <dbReference type="ChEBI" id="CHEBI:18420"/>
    </cofactor>
</comment>
<dbReference type="Gene3D" id="1.10.510.10">
    <property type="entry name" value="Transferase(Phosphotransferase) domain 1"/>
    <property type="match status" value="1"/>
</dbReference>
<sequence length="513" mass="56062">MLLRVLLARALRLLPGAAPRRPLPVPHPVPSAAPQPSLFSRLPFVRFLSLRRPAGLAAVAVRRARAGPCVALALGLALLEPPLEEQRRARAACGRIQDRAGLSFAKRSSAARQQSAVAEAHARSMVVALSPGAPGIPQPSLGAQCLQPDVLLLLQDDSSSEAILRNMRRELVPATRTALAGEYGAVFHHREHILGKRKLRPHPNIIQVIRAFTSSVPLLPGALTDYPDVLPVSLNPRGIGRSHTLFLVMKNYPCTLRQYLRDNSPDTRLSTMMILQLLEGVDHLVRHGIAHRDLKSDNILVEFDSAGCPRLVITDFGCCLADDSIGLRLPFTSSDVDCGGNGCLRPPEVTTASAGPGMVIDYSKADAWAVGTIAYEILGLANPFYSHGDSFLESRSYREEELPSLPDGLPCEVKQVIKMLLRRDPSKRLSARVAANVLHLSLWGENILASEALKPDQMTAWLLCQSAATLLMDGLVDKSRVETKMKMCFLANLDFEDLWTAIFLLLAWRNRSG</sequence>
<dbReference type="GO" id="GO:0004674">
    <property type="term" value="F:protein serine/threonine kinase activity"/>
    <property type="evidence" value="ECO:0007669"/>
    <property type="project" value="UniProtKB-KW"/>
</dbReference>
<keyword evidence="18" id="KW-0809">Transit peptide</keyword>
<dbReference type="AlphaFoldDB" id="A0A226NA63"/>
<keyword evidence="15" id="KW-0999">Mitochondrion inner membrane</keyword>
<proteinExistence type="inferred from homology"/>
<evidence type="ECO:0000256" key="25">
    <source>
        <dbReference type="ARBA" id="ARBA00048679"/>
    </source>
</evidence>
<feature type="signal peptide" evidence="29">
    <location>
        <begin position="1"/>
        <end position="19"/>
    </location>
</feature>
<evidence type="ECO:0000256" key="5">
    <source>
        <dbReference type="ARBA" id="ARBA00012513"/>
    </source>
</evidence>
<dbReference type="InterPro" id="IPR011009">
    <property type="entry name" value="Kinase-like_dom_sf"/>
</dbReference>
<dbReference type="SMART" id="SM00220">
    <property type="entry name" value="S_TKc"/>
    <property type="match status" value="1"/>
</dbReference>
<keyword evidence="22" id="KW-0472">Membrane</keyword>
<keyword evidence="7" id="KW-0723">Serine/threonine-protein kinase</keyword>
<evidence type="ECO:0000256" key="10">
    <source>
        <dbReference type="ARBA" id="ARBA00022692"/>
    </source>
</evidence>
<dbReference type="OrthoDB" id="1405469at2759"/>
<keyword evidence="6" id="KW-0963">Cytoplasm</keyword>
<keyword evidence="17" id="KW-0460">Magnesium</keyword>
<keyword evidence="29" id="KW-0732">Signal</keyword>
<dbReference type="InterPro" id="IPR051511">
    <property type="entry name" value="MitoQC_Scaffold_Kinases"/>
</dbReference>
<evidence type="ECO:0000256" key="4">
    <source>
        <dbReference type="ARBA" id="ARBA00004572"/>
    </source>
</evidence>
<evidence type="ECO:0000256" key="23">
    <source>
        <dbReference type="ARBA" id="ARBA00038349"/>
    </source>
</evidence>
<keyword evidence="14" id="KW-1000">Mitochondrion outer membrane</keyword>
<evidence type="ECO:0000256" key="3">
    <source>
        <dbReference type="ARBA" id="ARBA00004514"/>
    </source>
</evidence>
<evidence type="ECO:0000256" key="2">
    <source>
        <dbReference type="ARBA" id="ARBA00004434"/>
    </source>
</evidence>
<feature type="domain" description="Protein kinase" evidence="30">
    <location>
        <begin position="123"/>
        <end position="442"/>
    </location>
</feature>
<dbReference type="PROSITE" id="PS00108">
    <property type="entry name" value="PROTEIN_KINASE_ST"/>
    <property type="match status" value="1"/>
</dbReference>
<evidence type="ECO:0000256" key="9">
    <source>
        <dbReference type="ARBA" id="ARBA00022679"/>
    </source>
</evidence>
<dbReference type="GO" id="GO:0005829">
    <property type="term" value="C:cytosol"/>
    <property type="evidence" value="ECO:0007669"/>
    <property type="project" value="UniProtKB-SubCell"/>
</dbReference>
<dbReference type="GO" id="GO:0005524">
    <property type="term" value="F:ATP binding"/>
    <property type="evidence" value="ECO:0007669"/>
    <property type="project" value="UniProtKB-KW"/>
</dbReference>
<evidence type="ECO:0000256" key="26">
    <source>
        <dbReference type="ARBA" id="ARBA00062732"/>
    </source>
</evidence>
<evidence type="ECO:0000256" key="16">
    <source>
        <dbReference type="ARBA" id="ARBA00022840"/>
    </source>
</evidence>
<comment type="catalytic activity">
    <reaction evidence="25">
        <text>L-seryl-[protein] + ATP = O-phospho-L-seryl-[protein] + ADP + H(+)</text>
        <dbReference type="Rhea" id="RHEA:17989"/>
        <dbReference type="Rhea" id="RHEA-COMP:9863"/>
        <dbReference type="Rhea" id="RHEA-COMP:11604"/>
        <dbReference type="ChEBI" id="CHEBI:15378"/>
        <dbReference type="ChEBI" id="CHEBI:29999"/>
        <dbReference type="ChEBI" id="CHEBI:30616"/>
        <dbReference type="ChEBI" id="CHEBI:83421"/>
        <dbReference type="ChEBI" id="CHEBI:456216"/>
        <dbReference type="EC" id="2.7.11.1"/>
    </reaction>
</comment>
<dbReference type="FunFam" id="1.10.510.10:FF:000418">
    <property type="entry name" value="PTEN induced kinase 1"/>
    <property type="match status" value="1"/>
</dbReference>
<evidence type="ECO:0000256" key="11">
    <source>
        <dbReference type="ARBA" id="ARBA00022723"/>
    </source>
</evidence>
<evidence type="ECO:0000256" key="22">
    <source>
        <dbReference type="ARBA" id="ARBA00023136"/>
    </source>
</evidence>
<evidence type="ECO:0000256" key="24">
    <source>
        <dbReference type="ARBA" id="ARBA00047899"/>
    </source>
</evidence>
<evidence type="ECO:0000256" key="1">
    <source>
        <dbReference type="ARBA" id="ARBA00001946"/>
    </source>
</evidence>
<dbReference type="GO" id="GO:0000422">
    <property type="term" value="P:autophagy of mitochondrion"/>
    <property type="evidence" value="ECO:0007669"/>
    <property type="project" value="TreeGrafter"/>
</dbReference>
<dbReference type="EC" id="2.7.11.1" evidence="5"/>
<name>A0A226NA63_CALSU</name>
<evidence type="ECO:0000256" key="19">
    <source>
        <dbReference type="ARBA" id="ARBA00022989"/>
    </source>
</evidence>
<comment type="similarity">
    <text evidence="23">Belongs to the protein kinase superfamily.</text>
</comment>
<evidence type="ECO:0000256" key="18">
    <source>
        <dbReference type="ARBA" id="ARBA00022946"/>
    </source>
</evidence>
<dbReference type="GO" id="GO:0005741">
    <property type="term" value="C:mitochondrial outer membrane"/>
    <property type="evidence" value="ECO:0007669"/>
    <property type="project" value="UniProtKB-SubCell"/>
</dbReference>
<keyword evidence="16" id="KW-0067">ATP-binding</keyword>
<evidence type="ECO:0000256" key="27">
    <source>
        <dbReference type="ARBA" id="ARBA00071830"/>
    </source>
</evidence>
<accession>A0A226NA63</accession>